<keyword evidence="8" id="KW-1185">Reference proteome</keyword>
<dbReference type="GO" id="GO:0016787">
    <property type="term" value="F:hydrolase activity"/>
    <property type="evidence" value="ECO:0007669"/>
    <property type="project" value="UniProtKB-KW"/>
</dbReference>
<dbReference type="InterPro" id="IPR027417">
    <property type="entry name" value="P-loop_NTPase"/>
</dbReference>
<keyword evidence="1" id="KW-0547">Nucleotide-binding</keyword>
<evidence type="ECO:0000256" key="1">
    <source>
        <dbReference type="ARBA" id="ARBA00022741"/>
    </source>
</evidence>
<evidence type="ECO:0000313" key="7">
    <source>
        <dbReference type="EMBL" id="RRR23671.1"/>
    </source>
</evidence>
<dbReference type="EMBL" id="CP031356">
    <property type="protein sequence ID" value="AXK45933.1"/>
    <property type="molecule type" value="Genomic_DNA"/>
</dbReference>
<dbReference type="PROSITE" id="PS51206">
    <property type="entry name" value="SF3_HELICASE_1"/>
    <property type="match status" value="1"/>
</dbReference>
<feature type="region of interest" description="Disordered" evidence="4">
    <location>
        <begin position="736"/>
        <end position="762"/>
    </location>
</feature>
<keyword evidence="2" id="KW-0378">Hydrolase</keyword>
<dbReference type="KEGG" id="bsau:DWV08_10170"/>
<dbReference type="OrthoDB" id="9763644at2"/>
<feature type="region of interest" description="Disordered" evidence="4">
    <location>
        <begin position="597"/>
        <end position="620"/>
    </location>
</feature>
<sequence>MSHVRGRSRKWSSTLTLWRFSKHRPGLASTKAASESSAVSSPPPPDCTKKPRRATGAISTFKSIRLTSYQLMSQACSERIDMTIVSDQDDLEQPVIDEDLLAFDGDSDDGIDAEAEREFLLQDAETLRSHARIASLVAAECIDRFIHVAGLGWHRYDGKRFRLDLEDKAITRAVTRAIGRLAPEALGDKDLLADLVKSQTSSGLAGVVRLMSTIEGLSADAEELDADPWLLNTPTGVLDLRELERGVDWRCLTVHPHDPKYRMTRITRGGYDPAARSEVFERFISRSLPDEGVCRYLQQTAGGLGLIGEQLEHLLPILTGEGRNGKGVLYGAVLYAVGDYGAVANPALFNVDRNATADKPNPALLGLRAVRLVFMSETAKTAELDSAKVKSLTGGDPIKARGVHSKITVEFEPSHQLVLITNHAPQLPADDPAVWERVTNVPWDVVVPPEERDPRLGRKLRTRQAADAILAWALQGLQDYVRNGIVVPERVAAATDEYKADQDTVSNFIEERCEDGCSDRDSDGTKTLHADYQKYCRANGVMREHILGEKDFGTRLDALGYKVKRANGRRFRQGLRLLPDDDEARAEQIVSESRERIAQRYPLNSPADAERRRESEDRRELAAIEQANREAEICSCPPPDAHTRSIVYEGVWTSAHRPGCPVLLEREKSLRAELDGTGPSRKDPAEVAAAEAAILADLPGAKKTLADLQARDGVQESAEAKLLRLQIENAHLKIAGESATPIGLGTADSSPEQDTDDQKEAE</sequence>
<feature type="region of interest" description="Disordered" evidence="4">
    <location>
        <begin position="29"/>
        <end position="54"/>
    </location>
</feature>
<dbReference type="PANTHER" id="PTHR35372">
    <property type="entry name" value="ATP BINDING PROTEIN-RELATED"/>
    <property type="match status" value="1"/>
</dbReference>
<evidence type="ECO:0000256" key="2">
    <source>
        <dbReference type="ARBA" id="ARBA00022801"/>
    </source>
</evidence>
<dbReference type="NCBIfam" id="TIGR01613">
    <property type="entry name" value="primase_Cterm"/>
    <property type="match status" value="1"/>
</dbReference>
<dbReference type="Gene3D" id="3.40.50.300">
    <property type="entry name" value="P-loop containing nucleotide triphosphate hydrolases"/>
    <property type="match status" value="1"/>
</dbReference>
<name>A0A345YPT1_9MICO</name>
<evidence type="ECO:0000313" key="8">
    <source>
        <dbReference type="Proteomes" id="UP000254236"/>
    </source>
</evidence>
<dbReference type="AlphaFoldDB" id="A0A345YPT1"/>
<evidence type="ECO:0000313" key="6">
    <source>
        <dbReference type="EMBL" id="AXK45933.1"/>
    </source>
</evidence>
<proteinExistence type="predicted"/>
<dbReference type="PANTHER" id="PTHR35372:SF2">
    <property type="entry name" value="SF3 HELICASE DOMAIN-CONTAINING PROTEIN"/>
    <property type="match status" value="1"/>
</dbReference>
<evidence type="ECO:0000256" key="3">
    <source>
        <dbReference type="ARBA" id="ARBA00022840"/>
    </source>
</evidence>
<feature type="compositionally biased region" description="Low complexity" evidence="4">
    <location>
        <begin position="29"/>
        <end position="40"/>
    </location>
</feature>
<evidence type="ECO:0000313" key="9">
    <source>
        <dbReference type="Proteomes" id="UP000282185"/>
    </source>
</evidence>
<organism evidence="7 9">
    <name type="scientific">Brachybacterium saurashtrense</name>
    <dbReference type="NCBI Taxonomy" id="556288"/>
    <lineage>
        <taxon>Bacteria</taxon>
        <taxon>Bacillati</taxon>
        <taxon>Actinomycetota</taxon>
        <taxon>Actinomycetes</taxon>
        <taxon>Micrococcales</taxon>
        <taxon>Dermabacteraceae</taxon>
        <taxon>Brachybacterium</taxon>
    </lineage>
</organism>
<keyword evidence="3" id="KW-0067">ATP-binding</keyword>
<dbReference type="InterPro" id="IPR014015">
    <property type="entry name" value="Helicase_SF3_DNA-vir"/>
</dbReference>
<gene>
    <name evidence="6" type="ORF">DWV08_10170</name>
    <name evidence="7" type="ORF">DXU92_01920</name>
</gene>
<dbReference type="InterPro" id="IPR014818">
    <property type="entry name" value="Phage/plasmid_primase_P4_C"/>
</dbReference>
<evidence type="ECO:0000256" key="4">
    <source>
        <dbReference type="SAM" id="MobiDB-lite"/>
    </source>
</evidence>
<dbReference type="InterPro" id="IPR051620">
    <property type="entry name" value="ORF904-like_C"/>
</dbReference>
<dbReference type="GO" id="GO:0005524">
    <property type="term" value="F:ATP binding"/>
    <property type="evidence" value="ECO:0007669"/>
    <property type="project" value="UniProtKB-KW"/>
</dbReference>
<feature type="compositionally biased region" description="Basic and acidic residues" evidence="4">
    <location>
        <begin position="608"/>
        <end position="620"/>
    </location>
</feature>
<accession>A0A345YPT1</accession>
<dbReference type="InterPro" id="IPR006500">
    <property type="entry name" value="Helicase_put_C_phage/plasmid"/>
</dbReference>
<feature type="domain" description="SF3 helicase" evidence="5">
    <location>
        <begin position="275"/>
        <end position="456"/>
    </location>
</feature>
<dbReference type="Pfam" id="PF08706">
    <property type="entry name" value="D5_N"/>
    <property type="match status" value="1"/>
</dbReference>
<reference evidence="7 9" key="2">
    <citation type="submission" date="2018-08" db="EMBL/GenBank/DDBJ databases">
        <title>Brachybacterium saurashtrense DSM 23186.</title>
        <authorList>
            <person name="Li Y."/>
        </authorList>
    </citation>
    <scope>NUCLEOTIDE SEQUENCE [LARGE SCALE GENOMIC DNA]</scope>
    <source>
        <strain evidence="7 9">DSM 23186</strain>
    </source>
</reference>
<evidence type="ECO:0000259" key="5">
    <source>
        <dbReference type="PROSITE" id="PS51206"/>
    </source>
</evidence>
<dbReference type="Proteomes" id="UP000282185">
    <property type="component" value="Unassembled WGS sequence"/>
</dbReference>
<dbReference type="EMBL" id="QSWH01000002">
    <property type="protein sequence ID" value="RRR23671.1"/>
    <property type="molecule type" value="Genomic_DNA"/>
</dbReference>
<dbReference type="Proteomes" id="UP000254236">
    <property type="component" value="Chromosome"/>
</dbReference>
<reference evidence="6 8" key="1">
    <citation type="submission" date="2018-07" db="EMBL/GenBank/DDBJ databases">
        <title>Brachybacterium saurashtrense DSM 23186 genome sequence.</title>
        <authorList>
            <person name="Guo L."/>
        </authorList>
    </citation>
    <scope>NUCLEOTIDE SEQUENCE [LARGE SCALE GENOMIC DNA]</scope>
    <source>
        <strain evidence="6 8">DSM 23186</strain>
    </source>
</reference>
<dbReference type="SMART" id="SM00885">
    <property type="entry name" value="D5_N"/>
    <property type="match status" value="1"/>
</dbReference>
<protein>
    <recommendedName>
        <fullName evidence="5">SF3 helicase domain-containing protein</fullName>
    </recommendedName>
</protein>